<feature type="transmembrane region" description="Helical" evidence="1">
    <location>
        <begin position="131"/>
        <end position="148"/>
    </location>
</feature>
<evidence type="ECO:0000313" key="3">
    <source>
        <dbReference type="Proteomes" id="UP000001064"/>
    </source>
</evidence>
<dbReference type="KEGG" id="dpp:DICPUDRAFT_83165"/>
<protein>
    <recommendedName>
        <fullName evidence="4">Transmembrane protein</fullName>
    </recommendedName>
</protein>
<dbReference type="eggNOG" id="ENOG502RBHR">
    <property type="taxonomic scope" value="Eukaryota"/>
</dbReference>
<dbReference type="Proteomes" id="UP000001064">
    <property type="component" value="Unassembled WGS sequence"/>
</dbReference>
<evidence type="ECO:0000313" key="2">
    <source>
        <dbReference type="EMBL" id="EGC30923.1"/>
    </source>
</evidence>
<keyword evidence="1" id="KW-1133">Transmembrane helix</keyword>
<dbReference type="PANTHER" id="PTHR20948:SF2">
    <property type="entry name" value="TRANSMEMBRANE PROTEIN 164"/>
    <property type="match status" value="1"/>
</dbReference>
<name>F0ZYR0_DICPU</name>
<evidence type="ECO:0000256" key="1">
    <source>
        <dbReference type="SAM" id="Phobius"/>
    </source>
</evidence>
<keyword evidence="3" id="KW-1185">Reference proteome</keyword>
<dbReference type="VEuPathDB" id="AmoebaDB:DICPUDRAFT_83165"/>
<feature type="transmembrane region" description="Helical" evidence="1">
    <location>
        <begin position="33"/>
        <end position="54"/>
    </location>
</feature>
<dbReference type="OMA" id="FFIQHYA"/>
<dbReference type="RefSeq" id="XP_003292552.1">
    <property type="nucleotide sequence ID" value="XM_003292504.1"/>
</dbReference>
<reference evidence="3" key="1">
    <citation type="journal article" date="2011" name="Genome Biol.">
        <title>Comparative genomics of the social amoebae Dictyostelium discoideum and Dictyostelium purpureum.</title>
        <authorList>
            <consortium name="US DOE Joint Genome Institute (JGI-PGF)"/>
            <person name="Sucgang R."/>
            <person name="Kuo A."/>
            <person name="Tian X."/>
            <person name="Salerno W."/>
            <person name="Parikh A."/>
            <person name="Feasley C.L."/>
            <person name="Dalin E."/>
            <person name="Tu H."/>
            <person name="Huang E."/>
            <person name="Barry K."/>
            <person name="Lindquist E."/>
            <person name="Shapiro H."/>
            <person name="Bruce D."/>
            <person name="Schmutz J."/>
            <person name="Salamov A."/>
            <person name="Fey P."/>
            <person name="Gaudet P."/>
            <person name="Anjard C."/>
            <person name="Babu M.M."/>
            <person name="Basu S."/>
            <person name="Bushmanova Y."/>
            <person name="van der Wel H."/>
            <person name="Katoh-Kurasawa M."/>
            <person name="Dinh C."/>
            <person name="Coutinho P.M."/>
            <person name="Saito T."/>
            <person name="Elias M."/>
            <person name="Schaap P."/>
            <person name="Kay R.R."/>
            <person name="Henrissat B."/>
            <person name="Eichinger L."/>
            <person name="Rivero F."/>
            <person name="Putnam N.H."/>
            <person name="West C.M."/>
            <person name="Loomis W.F."/>
            <person name="Chisholm R.L."/>
            <person name="Shaulsky G."/>
            <person name="Strassmann J.E."/>
            <person name="Queller D.C."/>
            <person name="Kuspa A."/>
            <person name="Grigoriev I.V."/>
        </authorList>
    </citation>
    <scope>NUCLEOTIDE SEQUENCE [LARGE SCALE GENOMIC DNA]</scope>
    <source>
        <strain evidence="3">QSDP1</strain>
    </source>
</reference>
<organism evidence="2 3">
    <name type="scientific">Dictyostelium purpureum</name>
    <name type="common">Slime mold</name>
    <dbReference type="NCBI Taxonomy" id="5786"/>
    <lineage>
        <taxon>Eukaryota</taxon>
        <taxon>Amoebozoa</taxon>
        <taxon>Evosea</taxon>
        <taxon>Eumycetozoa</taxon>
        <taxon>Dictyostelia</taxon>
        <taxon>Dictyosteliales</taxon>
        <taxon>Dictyosteliaceae</taxon>
        <taxon>Dictyostelium</taxon>
    </lineage>
</organism>
<feature type="transmembrane region" description="Helical" evidence="1">
    <location>
        <begin position="99"/>
        <end position="119"/>
    </location>
</feature>
<dbReference type="Pfam" id="PF14808">
    <property type="entry name" value="TMEM164"/>
    <property type="match status" value="1"/>
</dbReference>
<feature type="transmembrane region" description="Helical" evidence="1">
    <location>
        <begin position="197"/>
        <end position="219"/>
    </location>
</feature>
<dbReference type="InParanoid" id="F0ZYR0"/>
<dbReference type="InterPro" id="IPR026508">
    <property type="entry name" value="TMEM164"/>
</dbReference>
<keyword evidence="1" id="KW-0812">Transmembrane</keyword>
<feature type="transmembrane region" description="Helical" evidence="1">
    <location>
        <begin position="160"/>
        <end position="177"/>
    </location>
</feature>
<dbReference type="PANTHER" id="PTHR20948">
    <property type="entry name" value="TRANSMEMBRANE PROTEIN 164"/>
    <property type="match status" value="1"/>
</dbReference>
<feature type="transmembrane region" description="Helical" evidence="1">
    <location>
        <begin position="239"/>
        <end position="260"/>
    </location>
</feature>
<dbReference type="AlphaFoldDB" id="F0ZYR0"/>
<dbReference type="OrthoDB" id="17328at2759"/>
<accession>F0ZYR0</accession>
<dbReference type="GeneID" id="10508428"/>
<evidence type="ECO:0008006" key="4">
    <source>
        <dbReference type="Google" id="ProtNLM"/>
    </source>
</evidence>
<gene>
    <name evidence="2" type="ORF">DICPUDRAFT_83165</name>
</gene>
<sequence length="277" mass="32191">MFNRVVKALAYTFLSISDPIEKKHWFLTPEQHAIEFLIMNTFYLITMYLGYKLLKRNQIINKNRPLMVKDIGSIINYILAAILIINVILNLIYKCVRGWRVVFFMLQPCHIVSSIYAYCLLTPNYGKGREVFKISVYYIFVTVLALAAPDTVDLTLPFEVHNFFIQHYALLLAPITLQMYRYDIKFEWSYALISESLIGLAHFVVFEICSFFSGTNINYMLFPPPLGDFDYLIQETYRVVIGGLIFLVSLFFGYLAIIIGSKLRSVFLIKTTKNKIK</sequence>
<keyword evidence="1" id="KW-0472">Membrane</keyword>
<feature type="transmembrane region" description="Helical" evidence="1">
    <location>
        <begin position="74"/>
        <end position="93"/>
    </location>
</feature>
<dbReference type="EMBL" id="GL871290">
    <property type="protein sequence ID" value="EGC30923.1"/>
    <property type="molecule type" value="Genomic_DNA"/>
</dbReference>
<proteinExistence type="predicted"/>